<protein>
    <submittedName>
        <fullName evidence="2">Life-span regulatory factor-domain-containing protein</fullName>
    </submittedName>
</protein>
<feature type="compositionally biased region" description="Low complexity" evidence="1">
    <location>
        <begin position="101"/>
        <end position="118"/>
    </location>
</feature>
<keyword evidence="3" id="KW-1185">Reference proteome</keyword>
<feature type="compositionally biased region" description="Polar residues" evidence="1">
    <location>
        <begin position="89"/>
        <end position="100"/>
    </location>
</feature>
<feature type="region of interest" description="Disordered" evidence="1">
    <location>
        <begin position="1"/>
        <end position="44"/>
    </location>
</feature>
<dbReference type="AlphaFoldDB" id="A0AAN6DPL9"/>
<proteinExistence type="predicted"/>
<accession>A0AAN6DPL9</accession>
<dbReference type="InterPro" id="IPR024368">
    <property type="entry name" value="Ecl1/2/3"/>
</dbReference>
<evidence type="ECO:0000256" key="1">
    <source>
        <dbReference type="SAM" id="MobiDB-lite"/>
    </source>
</evidence>
<feature type="region of interest" description="Disordered" evidence="1">
    <location>
        <begin position="88"/>
        <end position="143"/>
    </location>
</feature>
<name>A0AAN6DPL9_9EURO</name>
<organism evidence="2 3">
    <name type="scientific">Exophiala viscosa</name>
    <dbReference type="NCBI Taxonomy" id="2486360"/>
    <lineage>
        <taxon>Eukaryota</taxon>
        <taxon>Fungi</taxon>
        <taxon>Dikarya</taxon>
        <taxon>Ascomycota</taxon>
        <taxon>Pezizomycotina</taxon>
        <taxon>Eurotiomycetes</taxon>
        <taxon>Chaetothyriomycetidae</taxon>
        <taxon>Chaetothyriales</taxon>
        <taxon>Herpotrichiellaceae</taxon>
        <taxon>Exophiala</taxon>
    </lineage>
</organism>
<gene>
    <name evidence="2" type="ORF">EDD36DRAFT_421950</name>
</gene>
<dbReference type="Pfam" id="PF12855">
    <property type="entry name" value="Ecl1"/>
    <property type="match status" value="1"/>
</dbReference>
<comment type="caution">
    <text evidence="2">The sequence shown here is derived from an EMBL/GenBank/DDBJ whole genome shotgun (WGS) entry which is preliminary data.</text>
</comment>
<evidence type="ECO:0000313" key="2">
    <source>
        <dbReference type="EMBL" id="KAI1609871.1"/>
    </source>
</evidence>
<dbReference type="Proteomes" id="UP001203852">
    <property type="component" value="Unassembled WGS sequence"/>
</dbReference>
<evidence type="ECO:0000313" key="3">
    <source>
        <dbReference type="Proteomes" id="UP001203852"/>
    </source>
</evidence>
<dbReference type="EMBL" id="MU404359">
    <property type="protein sequence ID" value="KAI1609871.1"/>
    <property type="molecule type" value="Genomic_DNA"/>
</dbReference>
<reference evidence="2" key="1">
    <citation type="journal article" date="2022" name="bioRxiv">
        <title>Deciphering the potential niche of two novel black yeast fungi from a biological soil crust based on their genomes, phenotypes, and melanin regulation.</title>
        <authorList>
            <consortium name="DOE Joint Genome Institute"/>
            <person name="Carr E.C."/>
            <person name="Barton Q."/>
            <person name="Grambo S."/>
            <person name="Sullivan M."/>
            <person name="Renfro C.M."/>
            <person name="Kuo A."/>
            <person name="Pangilinan J."/>
            <person name="Lipzen A."/>
            <person name="Keymanesh K."/>
            <person name="Savage E."/>
            <person name="Barry K."/>
            <person name="Grigoriev I.V."/>
            <person name="Riekhof W.R."/>
            <person name="Harris S.S."/>
        </authorList>
    </citation>
    <scope>NUCLEOTIDE SEQUENCE</scope>
    <source>
        <strain evidence="2">JF 03-4F</strain>
    </source>
</reference>
<sequence>MGDTTPHGKSPGRRVSRPTSKPLKRRSLVTGDSNAPRVVTSTADNKDKEMAASFLQYCAMCEKQITTPSNSILYCSEACRRKDTAKPLSASNLTSPYNEYSPSLSRPTLPSRMSSTSPDYFTSTSRIPSDIHHHKSDLDPTEWKPKLAHRGASEAFRYLSRFHQTMMDGDAAPQHVHRHKSSASASLSMMTTPSLGNTPTTTSSSFDSAYYGLSSFSFSTRPLPPRQNPMYSTSANGKGIDLVTPHIAPSLDATVAMSVPGTIIFDEDLWGKKVIVPGSTPRSGDGKGLGALFCKEE</sequence>
<feature type="compositionally biased region" description="Basic residues" evidence="1">
    <location>
        <begin position="10"/>
        <end position="27"/>
    </location>
</feature>